<keyword evidence="2" id="KW-1185">Reference proteome</keyword>
<accession>A0A9X3F7F8</accession>
<name>A0A9X3F7F8_9BACT</name>
<protein>
    <submittedName>
        <fullName evidence="1">Uncharacterized protein</fullName>
    </submittedName>
</protein>
<sequence>MEKKDVEKTRVIPENCNSIETKKGFRDRENIPLVTSLPKLFAFKPKRKEFLNSAKVKCIEITERIITSNPMPFNGGEKNRLLCRKSGNKENDDWNVWLTSSVRKTMKNTSINREMV</sequence>
<gene>
    <name evidence="1" type="ORF">OU798_16255</name>
</gene>
<evidence type="ECO:0000313" key="1">
    <source>
        <dbReference type="EMBL" id="MCY1721908.1"/>
    </source>
</evidence>
<proteinExistence type="predicted"/>
<reference evidence="1" key="1">
    <citation type="submission" date="2022-11" db="EMBL/GenBank/DDBJ databases">
        <title>Marilongibacter aestuarii gen. nov., sp. nov., isolated from tidal flat sediment.</title>
        <authorList>
            <person name="Jiayan W."/>
        </authorList>
    </citation>
    <scope>NUCLEOTIDE SEQUENCE</scope>
    <source>
        <strain evidence="1">Z1-6</strain>
    </source>
</reference>
<organism evidence="1 2">
    <name type="scientific">Draconibacterium aestuarii</name>
    <dbReference type="NCBI Taxonomy" id="2998507"/>
    <lineage>
        <taxon>Bacteria</taxon>
        <taxon>Pseudomonadati</taxon>
        <taxon>Bacteroidota</taxon>
        <taxon>Bacteroidia</taxon>
        <taxon>Marinilabiliales</taxon>
        <taxon>Prolixibacteraceae</taxon>
        <taxon>Draconibacterium</taxon>
    </lineage>
</organism>
<dbReference type="EMBL" id="JAPOHD010000029">
    <property type="protein sequence ID" value="MCY1721908.1"/>
    <property type="molecule type" value="Genomic_DNA"/>
</dbReference>
<dbReference type="AlphaFoldDB" id="A0A9X3F7F8"/>
<evidence type="ECO:0000313" key="2">
    <source>
        <dbReference type="Proteomes" id="UP001145087"/>
    </source>
</evidence>
<dbReference type="Proteomes" id="UP001145087">
    <property type="component" value="Unassembled WGS sequence"/>
</dbReference>
<comment type="caution">
    <text evidence="1">The sequence shown here is derived from an EMBL/GenBank/DDBJ whole genome shotgun (WGS) entry which is preliminary data.</text>
</comment>